<keyword evidence="7 21" id="KW-0812">Transmembrane</keyword>
<evidence type="ECO:0000259" key="23">
    <source>
        <dbReference type="PROSITE" id="PS50227"/>
    </source>
</evidence>
<feature type="region of interest" description="Disordered" evidence="20">
    <location>
        <begin position="892"/>
        <end position="1050"/>
    </location>
</feature>
<dbReference type="Pfam" id="PF26588">
    <property type="entry name" value="GAIN_ADGRA3"/>
    <property type="match status" value="1"/>
</dbReference>
<evidence type="ECO:0000256" key="15">
    <source>
        <dbReference type="ARBA" id="ARBA00023180"/>
    </source>
</evidence>
<evidence type="ECO:0000256" key="4">
    <source>
        <dbReference type="ARBA" id="ARBA00022614"/>
    </source>
</evidence>
<reference evidence="26" key="2">
    <citation type="submission" date="2025-09" db="UniProtKB">
        <authorList>
            <consortium name="Ensembl"/>
        </authorList>
    </citation>
    <scope>IDENTIFICATION</scope>
</reference>
<organism evidence="26 27">
    <name type="scientific">Crocodylus porosus</name>
    <name type="common">Saltwater crocodile</name>
    <name type="synonym">Estuarine crocodile</name>
    <dbReference type="NCBI Taxonomy" id="8502"/>
    <lineage>
        <taxon>Eukaryota</taxon>
        <taxon>Metazoa</taxon>
        <taxon>Chordata</taxon>
        <taxon>Craniata</taxon>
        <taxon>Vertebrata</taxon>
        <taxon>Euteleostomi</taxon>
        <taxon>Archelosauria</taxon>
        <taxon>Archosauria</taxon>
        <taxon>Crocodylia</taxon>
        <taxon>Longirostres</taxon>
        <taxon>Crocodylidae</taxon>
        <taxon>Crocodylus</taxon>
    </lineage>
</organism>
<dbReference type="InterPro" id="IPR036179">
    <property type="entry name" value="Ig-like_dom_sf"/>
</dbReference>
<keyword evidence="9" id="KW-0677">Repeat</keyword>
<evidence type="ECO:0000256" key="13">
    <source>
        <dbReference type="ARBA" id="ARBA00023157"/>
    </source>
</evidence>
<feature type="transmembrane region" description="Helical" evidence="21">
    <location>
        <begin position="527"/>
        <end position="548"/>
    </location>
</feature>
<gene>
    <name evidence="26" type="primary">ADGRA2</name>
</gene>
<comment type="subcellular location">
    <subcellularLocation>
        <location evidence="1">Cell membrane</location>
        <topology evidence="1">Multi-pass membrane protein</topology>
    </subcellularLocation>
</comment>
<dbReference type="SUPFAM" id="SSF52058">
    <property type="entry name" value="L domain-like"/>
    <property type="match status" value="1"/>
</dbReference>
<sequence>MFSCPSLALSLCSLRLGLLPNSSCPFDAFLVESPASRVCRGQALYTERAEGGEMPKAGVVCSGQDLPHPPDASLLPNATATLLLSNNKITVLKNGSFFGLRALEKLDLKNNLINTIQPGAFLGCVGLRGAHSNVSGNIFSTLQPGVFDELPSLKLIDFATEYLTCDCNLRWVLPWARNRSAQISDKTLCIYPRHLHAKPLRSTREGQLRCAGAPELHTHHLIPSLRQVVFQGDRLPFQCTATYLDNSTQILWYHNRVLVEEDEQTGIILEQSLIHDCTFITSELILSNIHISANGEWECAVSTAQGNVSKKVEIVVLETSASYCPAERVTNNRGDFRWPRTLAGITAYQSCLQYPFTSVAVSGGPTAEKQASRRCDRTGRWEEGDYSNCLYTNDITRVLYTFVLMPINASNALTLAHQLRVYTAEAANFSDMMDVIYVAQMIEKFIGYVDQIKQLTDVIVEMASNMMLVDDHVLWMAQIEDKACTSIVRSVEKIAGYTLSSNAQHMAVELNTFPSEAQGTPEVLHPVIYTCTAILLLCLFTTIITYIINHSTIHISQKCWHMLLNLCFHIAMTSAVFAGGITLTNYLIVCQAVGIILHYSSLSTLLWMAVKARVIYKEVTWKAPQPQDGDVSQPAPRPMLRFYLIAGGIPLIICGITAAVNIHNYRDNNPYCWLVWRPSLGAFYVPVAFILLVTWIYFLCAGIKLQCQSKIQKDPPEPLETAPRLGGSSNLLTDSGSLSVTLNTGMPSPDVDSVYSLKVQFWALAITHSLYLALWTFGAMAVSQKWYLNIIFSCLYGVTAVALGLFIFVHHCARRRDVLNSWFACCPSYRNALPMQAYVHPGMAVEDGSQVFIGCNPEVAHSIKSSSSPSSTNSTVGHCKLTNLQVAQSQAESCAPRPASYEEPEPANNKNASVARYSNNMHGRRNHKSRAKQYREGKHHRLKALRGPAPDHLSSESGSLHNSHSESYHSSRNSPLNNSCPGAQAGAGQEGEAALTQSDGSDGSGSHQVPDFGRAQRRSTSRDNLKQANTVEKEAKRRSYPLNVANQNGGLKGSKYDINLTSAESMAGMKTGLWKSETTV</sequence>
<feature type="signal peptide" evidence="22">
    <location>
        <begin position="1"/>
        <end position="23"/>
    </location>
</feature>
<dbReference type="InterPro" id="IPR032675">
    <property type="entry name" value="LRR_dom_sf"/>
</dbReference>
<dbReference type="SUPFAM" id="SSF111418">
    <property type="entry name" value="Hormone receptor domain"/>
    <property type="match status" value="1"/>
</dbReference>
<dbReference type="Pfam" id="PF00002">
    <property type="entry name" value="7tm_2"/>
    <property type="match status" value="1"/>
</dbReference>
<dbReference type="InterPro" id="IPR013783">
    <property type="entry name" value="Ig-like_fold"/>
</dbReference>
<keyword evidence="13" id="KW-1015">Disulfide bond</keyword>
<feature type="compositionally biased region" description="Basic residues" evidence="20">
    <location>
        <begin position="922"/>
        <end position="944"/>
    </location>
</feature>
<feature type="domain" description="Ig-like" evidence="25">
    <location>
        <begin position="214"/>
        <end position="309"/>
    </location>
</feature>
<feature type="compositionally biased region" description="Polar residues" evidence="20">
    <location>
        <begin position="908"/>
        <end position="921"/>
    </location>
</feature>
<evidence type="ECO:0000256" key="12">
    <source>
        <dbReference type="ARBA" id="ARBA00023136"/>
    </source>
</evidence>
<dbReference type="InterPro" id="IPR007110">
    <property type="entry name" value="Ig-like_dom"/>
</dbReference>
<dbReference type="Gene3D" id="1.20.1070.10">
    <property type="entry name" value="Rhodopsin 7-helix transmembrane proteins"/>
    <property type="match status" value="1"/>
</dbReference>
<dbReference type="PROSITE" id="PS50261">
    <property type="entry name" value="G_PROTEIN_RECEP_F2_4"/>
    <property type="match status" value="1"/>
</dbReference>
<dbReference type="AlphaFoldDB" id="A0A7M4E1G4"/>
<dbReference type="InterPro" id="IPR017983">
    <property type="entry name" value="GPCR_2_secretin-like_CS"/>
</dbReference>
<dbReference type="PROSITE" id="PS50835">
    <property type="entry name" value="IG_LIKE"/>
    <property type="match status" value="1"/>
</dbReference>
<dbReference type="InterPro" id="IPR003591">
    <property type="entry name" value="Leu-rich_rpt_typical-subtyp"/>
</dbReference>
<keyword evidence="6" id="KW-0879">Wnt signaling pathway</keyword>
<keyword evidence="5" id="KW-0037">Angiogenesis</keyword>
<feature type="domain" description="G-protein coupled receptors family 2 profile 1" evidence="23">
    <location>
        <begin position="298"/>
        <end position="393"/>
    </location>
</feature>
<evidence type="ECO:0000256" key="5">
    <source>
        <dbReference type="ARBA" id="ARBA00022657"/>
    </source>
</evidence>
<evidence type="ECO:0000256" key="20">
    <source>
        <dbReference type="SAM" id="MobiDB-lite"/>
    </source>
</evidence>
<dbReference type="PANTHER" id="PTHR45930:SF1">
    <property type="entry name" value="ADHESION G PROTEIN-COUPLED RECEPTOR A2"/>
    <property type="match status" value="1"/>
</dbReference>
<evidence type="ECO:0000256" key="21">
    <source>
        <dbReference type="SAM" id="Phobius"/>
    </source>
</evidence>
<dbReference type="InterPro" id="IPR058808">
    <property type="entry name" value="GAIN_ADGRA2/3"/>
</dbReference>
<dbReference type="GO" id="GO:0060070">
    <property type="term" value="P:canonical Wnt signaling pathway"/>
    <property type="evidence" value="ECO:0007669"/>
    <property type="project" value="UniProtKB-ARBA"/>
</dbReference>
<evidence type="ECO:0000256" key="6">
    <source>
        <dbReference type="ARBA" id="ARBA00022687"/>
    </source>
</evidence>
<dbReference type="FunFam" id="4.10.1240.10:FF:000036">
    <property type="entry name" value="Adhesion G protein-coupled receptor A2"/>
    <property type="match status" value="1"/>
</dbReference>
<dbReference type="Gene3D" id="2.60.40.10">
    <property type="entry name" value="Immunoglobulins"/>
    <property type="match status" value="1"/>
</dbReference>
<dbReference type="GO" id="GO:0007417">
    <property type="term" value="P:central nervous system development"/>
    <property type="evidence" value="ECO:0007669"/>
    <property type="project" value="TreeGrafter"/>
</dbReference>
<evidence type="ECO:0000259" key="24">
    <source>
        <dbReference type="PROSITE" id="PS50261"/>
    </source>
</evidence>
<accession>A0A7M4E1G4</accession>
<evidence type="ECO:0000313" key="27">
    <source>
        <dbReference type="Proteomes" id="UP000594220"/>
    </source>
</evidence>
<dbReference type="GO" id="GO:1990909">
    <property type="term" value="C:Wnt signalosome"/>
    <property type="evidence" value="ECO:0007669"/>
    <property type="project" value="TreeGrafter"/>
</dbReference>
<keyword evidence="10 21" id="KW-1133">Transmembrane helix</keyword>
<evidence type="ECO:0000256" key="11">
    <source>
        <dbReference type="ARBA" id="ARBA00023040"/>
    </source>
</evidence>
<name>A0A7M4E1G4_CROPO</name>
<dbReference type="InterPro" id="IPR017981">
    <property type="entry name" value="GPCR_2-like_7TM"/>
</dbReference>
<feature type="compositionally biased region" description="Low complexity" evidence="20">
    <location>
        <begin position="982"/>
        <end position="1006"/>
    </location>
</feature>
<keyword evidence="14" id="KW-0675">Receptor</keyword>
<dbReference type="Ensembl" id="ENSCPRT00005003469.1">
    <property type="protein sequence ID" value="ENSCPRP00005002970.1"/>
    <property type="gene ID" value="ENSCPRG00005001808.1"/>
</dbReference>
<evidence type="ECO:0000256" key="19">
    <source>
        <dbReference type="ARBA" id="ARBA00082043"/>
    </source>
</evidence>
<dbReference type="GO" id="GO:0005886">
    <property type="term" value="C:plasma membrane"/>
    <property type="evidence" value="ECO:0007669"/>
    <property type="project" value="UniProtKB-SubCell"/>
</dbReference>
<evidence type="ECO:0000256" key="9">
    <source>
        <dbReference type="ARBA" id="ARBA00022737"/>
    </source>
</evidence>
<keyword evidence="27" id="KW-1185">Reference proteome</keyword>
<evidence type="ECO:0000256" key="22">
    <source>
        <dbReference type="SAM" id="SignalP"/>
    </source>
</evidence>
<keyword evidence="17" id="KW-0393">Immunoglobulin domain</keyword>
<reference evidence="26" key="1">
    <citation type="submission" date="2025-08" db="UniProtKB">
        <authorList>
            <consortium name="Ensembl"/>
        </authorList>
    </citation>
    <scope>IDENTIFICATION</scope>
</reference>
<dbReference type="Gene3D" id="4.10.1240.10">
    <property type="entry name" value="GPCR, family 2, extracellular hormone receptor domain"/>
    <property type="match status" value="1"/>
</dbReference>
<dbReference type="PROSITE" id="PS50227">
    <property type="entry name" value="G_PROTEIN_RECEP_F2_3"/>
    <property type="match status" value="1"/>
</dbReference>
<evidence type="ECO:0000256" key="17">
    <source>
        <dbReference type="ARBA" id="ARBA00023319"/>
    </source>
</evidence>
<evidence type="ECO:0000256" key="3">
    <source>
        <dbReference type="ARBA" id="ARBA00022475"/>
    </source>
</evidence>
<keyword evidence="11" id="KW-0297">G-protein coupled receptor</keyword>
<feature type="transmembrane region" description="Helical" evidence="21">
    <location>
        <begin position="786"/>
        <end position="809"/>
    </location>
</feature>
<comment type="similarity">
    <text evidence="2">Belongs to the G-protein coupled receptor 2 family. Adhesion G-protein coupled receptor (ADGR) subfamily.</text>
</comment>
<dbReference type="SUPFAM" id="SSF48726">
    <property type="entry name" value="Immunoglobulin"/>
    <property type="match status" value="1"/>
</dbReference>
<keyword evidence="3" id="KW-1003">Cell membrane</keyword>
<feature type="chain" id="PRO_5029876940" description="Adhesion G protein-coupled receptor A2" evidence="22">
    <location>
        <begin position="24"/>
        <end position="1080"/>
    </location>
</feature>
<evidence type="ECO:0000259" key="25">
    <source>
        <dbReference type="PROSITE" id="PS50835"/>
    </source>
</evidence>
<dbReference type="PROSITE" id="PS00650">
    <property type="entry name" value="G_PROTEIN_RECEP_F2_2"/>
    <property type="match status" value="1"/>
</dbReference>
<evidence type="ECO:0000256" key="7">
    <source>
        <dbReference type="ARBA" id="ARBA00022692"/>
    </source>
</evidence>
<proteinExistence type="inferred from homology"/>
<evidence type="ECO:0000256" key="16">
    <source>
        <dbReference type="ARBA" id="ARBA00023224"/>
    </source>
</evidence>
<dbReference type="FunFam" id="2.60.40.10:FF:000496">
    <property type="entry name" value="Adhesion G protein-coupled receptor A2"/>
    <property type="match status" value="1"/>
</dbReference>
<feature type="transmembrane region" description="Helical" evidence="21">
    <location>
        <begin position="586"/>
        <end position="610"/>
    </location>
</feature>
<dbReference type="PROSITE" id="PS51450">
    <property type="entry name" value="LRR"/>
    <property type="match status" value="1"/>
</dbReference>
<dbReference type="InterPro" id="IPR001611">
    <property type="entry name" value="Leu-rich_rpt"/>
</dbReference>
<evidence type="ECO:0000256" key="10">
    <source>
        <dbReference type="ARBA" id="ARBA00022989"/>
    </source>
</evidence>
<dbReference type="GeneTree" id="ENSGT00940000158941"/>
<evidence type="ECO:0000256" key="14">
    <source>
        <dbReference type="ARBA" id="ARBA00023170"/>
    </source>
</evidence>
<dbReference type="Gene3D" id="3.80.10.10">
    <property type="entry name" value="Ribonuclease Inhibitor"/>
    <property type="match status" value="2"/>
</dbReference>
<dbReference type="SMART" id="SM00409">
    <property type="entry name" value="IG"/>
    <property type="match status" value="1"/>
</dbReference>
<evidence type="ECO:0000256" key="1">
    <source>
        <dbReference type="ARBA" id="ARBA00004651"/>
    </source>
</evidence>
<evidence type="ECO:0000256" key="2">
    <source>
        <dbReference type="ARBA" id="ARBA00007343"/>
    </source>
</evidence>
<dbReference type="InterPro" id="IPR036445">
    <property type="entry name" value="GPCR_2_extracell_dom_sf"/>
</dbReference>
<keyword evidence="15" id="KW-0325">Glycoprotein</keyword>
<dbReference type="InterPro" id="IPR000832">
    <property type="entry name" value="GPCR_2_secretin-like"/>
</dbReference>
<dbReference type="InterPro" id="IPR051963">
    <property type="entry name" value="Adhesion_GPCR_A"/>
</dbReference>
<feature type="domain" description="G-protein coupled receptors family 2 profile 2" evidence="24">
    <location>
        <begin position="524"/>
        <end position="815"/>
    </location>
</feature>
<dbReference type="InterPro" id="IPR001879">
    <property type="entry name" value="GPCR_2_extracellular_dom"/>
</dbReference>
<dbReference type="GO" id="GO:0002040">
    <property type="term" value="P:sprouting angiogenesis"/>
    <property type="evidence" value="ECO:0007669"/>
    <property type="project" value="TreeGrafter"/>
</dbReference>
<feature type="transmembrane region" description="Helical" evidence="21">
    <location>
        <begin position="682"/>
        <end position="703"/>
    </location>
</feature>
<keyword evidence="4" id="KW-0433">Leucine-rich repeat</keyword>
<keyword evidence="12 21" id="KW-0472">Membrane</keyword>
<dbReference type="GO" id="GO:0090263">
    <property type="term" value="P:positive regulation of canonical Wnt signaling pathway"/>
    <property type="evidence" value="ECO:0007669"/>
    <property type="project" value="TreeGrafter"/>
</dbReference>
<dbReference type="Pfam" id="PF13855">
    <property type="entry name" value="LRR_8"/>
    <property type="match status" value="1"/>
</dbReference>
<dbReference type="GO" id="GO:0004930">
    <property type="term" value="F:G protein-coupled receptor activity"/>
    <property type="evidence" value="ECO:0007669"/>
    <property type="project" value="UniProtKB-KW"/>
</dbReference>
<evidence type="ECO:0000256" key="8">
    <source>
        <dbReference type="ARBA" id="ARBA00022729"/>
    </source>
</evidence>
<evidence type="ECO:0000313" key="26">
    <source>
        <dbReference type="Ensembl" id="ENSCPRP00005002970.1"/>
    </source>
</evidence>
<dbReference type="Proteomes" id="UP000594220">
    <property type="component" value="Unplaced"/>
</dbReference>
<keyword evidence="8 22" id="KW-0732">Signal</keyword>
<feature type="transmembrane region" description="Helical" evidence="21">
    <location>
        <begin position="642"/>
        <end position="662"/>
    </location>
</feature>
<dbReference type="SMART" id="SM00369">
    <property type="entry name" value="LRR_TYP"/>
    <property type="match status" value="2"/>
</dbReference>
<evidence type="ECO:0000256" key="18">
    <source>
        <dbReference type="ARBA" id="ARBA00070458"/>
    </source>
</evidence>
<feature type="compositionally biased region" description="Basic and acidic residues" evidence="20">
    <location>
        <begin position="1020"/>
        <end position="1037"/>
    </location>
</feature>
<dbReference type="InterPro" id="IPR003599">
    <property type="entry name" value="Ig_sub"/>
</dbReference>
<dbReference type="PANTHER" id="PTHR45930">
    <property type="entry name" value="G-PROTEIN COUPLED RECEPTOR 124-LIKE PROTEIN"/>
    <property type="match status" value="1"/>
</dbReference>
<protein>
    <recommendedName>
        <fullName evidence="18">Adhesion G protein-coupled receptor A2</fullName>
    </recommendedName>
    <alternativeName>
        <fullName evidence="19">G-protein coupled receptor 124</fullName>
    </alternativeName>
</protein>
<feature type="transmembrane region" description="Helical" evidence="21">
    <location>
        <begin position="560"/>
        <end position="580"/>
    </location>
</feature>
<keyword evidence="16" id="KW-0807">Transducer</keyword>
<feature type="transmembrane region" description="Helical" evidence="21">
    <location>
        <begin position="761"/>
        <end position="780"/>
    </location>
</feature>